<keyword evidence="1" id="KW-1133">Transmembrane helix</keyword>
<reference evidence="2 3" key="1">
    <citation type="submission" date="2021-01" db="EMBL/GenBank/DDBJ databases">
        <title>Whole genome shotgun sequence of Catellatospora bangladeshensis NBRC 107357.</title>
        <authorList>
            <person name="Komaki H."/>
            <person name="Tamura T."/>
        </authorList>
    </citation>
    <scope>NUCLEOTIDE SEQUENCE [LARGE SCALE GENOMIC DNA]</scope>
    <source>
        <strain evidence="2 3">NBRC 107357</strain>
    </source>
</reference>
<feature type="transmembrane region" description="Helical" evidence="1">
    <location>
        <begin position="44"/>
        <end position="62"/>
    </location>
</feature>
<dbReference type="EMBL" id="BONF01000008">
    <property type="protein sequence ID" value="GIF79975.1"/>
    <property type="molecule type" value="Genomic_DNA"/>
</dbReference>
<name>A0A8J3NG30_9ACTN</name>
<proteinExistence type="predicted"/>
<sequence length="160" mass="17022">MSALRSPHTMPGRVARHTAALVLLGLPLLVLVRSGYPETPWWLATAAVVSVAQVAALFAIDLEERALARRQARITGVPVAPDEQPQGIYGLPRPWRIASEIITVLLWCPAVALCLAWSDTFPGTPSWVVMLAPATVLGYAGRAADAGLVALAGRLGADRR</sequence>
<keyword evidence="3" id="KW-1185">Reference proteome</keyword>
<accession>A0A8J3NG30</accession>
<keyword evidence="1" id="KW-0812">Transmembrane</keyword>
<evidence type="ECO:0000313" key="2">
    <source>
        <dbReference type="EMBL" id="GIF79975.1"/>
    </source>
</evidence>
<dbReference type="Proteomes" id="UP000601223">
    <property type="component" value="Unassembled WGS sequence"/>
</dbReference>
<dbReference type="AlphaFoldDB" id="A0A8J3NG30"/>
<comment type="caution">
    <text evidence="2">The sequence shown here is derived from an EMBL/GenBank/DDBJ whole genome shotgun (WGS) entry which is preliminary data.</text>
</comment>
<dbReference type="RefSeq" id="WP_203743052.1">
    <property type="nucleotide sequence ID" value="NZ_BONF01000008.1"/>
</dbReference>
<keyword evidence="1" id="KW-0472">Membrane</keyword>
<evidence type="ECO:0000256" key="1">
    <source>
        <dbReference type="SAM" id="Phobius"/>
    </source>
</evidence>
<organism evidence="2 3">
    <name type="scientific">Catellatospora bangladeshensis</name>
    <dbReference type="NCBI Taxonomy" id="310355"/>
    <lineage>
        <taxon>Bacteria</taxon>
        <taxon>Bacillati</taxon>
        <taxon>Actinomycetota</taxon>
        <taxon>Actinomycetes</taxon>
        <taxon>Micromonosporales</taxon>
        <taxon>Micromonosporaceae</taxon>
        <taxon>Catellatospora</taxon>
    </lineage>
</organism>
<protein>
    <submittedName>
        <fullName evidence="2">Uncharacterized protein</fullName>
    </submittedName>
</protein>
<evidence type="ECO:0000313" key="3">
    <source>
        <dbReference type="Proteomes" id="UP000601223"/>
    </source>
</evidence>
<gene>
    <name evidence="2" type="ORF">Cba03nite_13240</name>
</gene>